<reference evidence="14 16" key="2">
    <citation type="journal article" date="2015" name="Genome Announc.">
        <title>Expanding the biotechnology potential of lactobacilli through comparative genomics of 213 strains and associated genera.</title>
        <authorList>
            <person name="Sun Z."/>
            <person name="Harris H.M."/>
            <person name="McCann A."/>
            <person name="Guo C."/>
            <person name="Argimon S."/>
            <person name="Zhang W."/>
            <person name="Yang X."/>
            <person name="Jeffery I.B."/>
            <person name="Cooney J.C."/>
            <person name="Kagawa T.F."/>
            <person name="Liu W."/>
            <person name="Song Y."/>
            <person name="Salvetti E."/>
            <person name="Wrobel A."/>
            <person name="Rasinkangas P."/>
            <person name="Parkhill J."/>
            <person name="Rea M.C."/>
            <person name="O'Sullivan O."/>
            <person name="Ritari J."/>
            <person name="Douillard F.P."/>
            <person name="Paul Ross R."/>
            <person name="Yang R."/>
            <person name="Briner A.E."/>
            <person name="Felis G.E."/>
            <person name="de Vos W.M."/>
            <person name="Barrangou R."/>
            <person name="Klaenhammer T.R."/>
            <person name="Caufield P.W."/>
            <person name="Cui Y."/>
            <person name="Zhang H."/>
            <person name="O'Toole P.W."/>
        </authorList>
    </citation>
    <scope>NUCLEOTIDE SEQUENCE [LARGE SCALE GENOMIC DNA]</scope>
    <source>
        <strain evidence="14 16">DSM 23908</strain>
    </source>
</reference>
<keyword evidence="8" id="KW-0482">Metalloprotease</keyword>
<keyword evidence="7 11" id="KW-0862">Zinc</keyword>
<dbReference type="GO" id="GO:0008270">
    <property type="term" value="F:zinc ion binding"/>
    <property type="evidence" value="ECO:0007669"/>
    <property type="project" value="InterPro"/>
</dbReference>
<dbReference type="PIRSF" id="PIRSF037215">
    <property type="entry name" value="Peptidase_M20B"/>
    <property type="match status" value="1"/>
</dbReference>
<keyword evidence="6 13" id="KW-0378">Hydrolase</keyword>
<evidence type="ECO:0000256" key="10">
    <source>
        <dbReference type="PIRSR" id="PIRSR037215-1"/>
    </source>
</evidence>
<feature type="binding site" evidence="11">
    <location>
        <position position="383"/>
    </location>
    <ligand>
        <name>Zn(2+)</name>
        <dbReference type="ChEBI" id="CHEBI:29105"/>
        <label>2</label>
    </ligand>
</feature>
<evidence type="ECO:0000256" key="9">
    <source>
        <dbReference type="NCBIfam" id="TIGR01882"/>
    </source>
</evidence>
<evidence type="ECO:0000256" key="8">
    <source>
        <dbReference type="ARBA" id="ARBA00023049"/>
    </source>
</evidence>
<feature type="binding site" evidence="11">
    <location>
        <position position="201"/>
    </location>
    <ligand>
        <name>Zn(2+)</name>
        <dbReference type="ChEBI" id="CHEBI:29105"/>
        <label>1</label>
    </ligand>
</feature>
<keyword evidence="4" id="KW-0645">Protease</keyword>
<dbReference type="Pfam" id="PF07687">
    <property type="entry name" value="M20_dimer"/>
    <property type="match status" value="1"/>
</dbReference>
<feature type="binding site" evidence="11">
    <location>
        <position position="144"/>
    </location>
    <ligand>
        <name>Zn(2+)</name>
        <dbReference type="ChEBI" id="CHEBI:29105"/>
        <label>1</label>
    </ligand>
</feature>
<feature type="active site" description="Proton acceptor" evidence="10">
    <location>
        <position position="178"/>
    </location>
</feature>
<dbReference type="EC" id="3.4.11.4" evidence="9"/>
<evidence type="ECO:0000256" key="7">
    <source>
        <dbReference type="ARBA" id="ARBA00022833"/>
    </source>
</evidence>
<dbReference type="GO" id="GO:0006518">
    <property type="term" value="P:peptide metabolic process"/>
    <property type="evidence" value="ECO:0007669"/>
    <property type="project" value="InterPro"/>
</dbReference>
<evidence type="ECO:0000256" key="6">
    <source>
        <dbReference type="ARBA" id="ARBA00022801"/>
    </source>
</evidence>
<comment type="cofactor">
    <cofactor evidence="11">
        <name>Zn(2+)</name>
        <dbReference type="ChEBI" id="CHEBI:29105"/>
    </cofactor>
    <text evidence="11">Binds 2 Zn(2+) ions per subunit.</text>
</comment>
<evidence type="ECO:0000313" key="16">
    <source>
        <dbReference type="Proteomes" id="UP000051521"/>
    </source>
</evidence>
<accession>I7LCY1</accession>
<feature type="binding site" evidence="11">
    <location>
        <position position="144"/>
    </location>
    <ligand>
        <name>Zn(2+)</name>
        <dbReference type="ChEBI" id="CHEBI:29105"/>
        <label>2</label>
    </ligand>
</feature>
<dbReference type="PANTHER" id="PTHR42994">
    <property type="entry name" value="PEPTIDASE T"/>
    <property type="match status" value="1"/>
</dbReference>
<evidence type="ECO:0000256" key="1">
    <source>
        <dbReference type="ARBA" id="ARBA00000870"/>
    </source>
</evidence>
<gene>
    <name evidence="13" type="ORF">BN52_09235</name>
    <name evidence="14" type="ORF">FC38_GL000366</name>
</gene>
<dbReference type="NCBIfam" id="TIGR01882">
    <property type="entry name" value="peptidase-T"/>
    <property type="match status" value="1"/>
</dbReference>
<feature type="domain" description="Peptidase M20 dimerisation" evidence="12">
    <location>
        <begin position="210"/>
        <end position="313"/>
    </location>
</feature>
<dbReference type="InterPro" id="IPR010161">
    <property type="entry name" value="Peptidase_M20B"/>
</dbReference>
<dbReference type="InterPro" id="IPR002933">
    <property type="entry name" value="Peptidase_M20"/>
</dbReference>
<comment type="similarity">
    <text evidence="2">Belongs to the peptidase M20B family.</text>
</comment>
<feature type="active site" evidence="10">
    <location>
        <position position="86"/>
    </location>
</feature>
<organism evidence="13 15">
    <name type="scientific">Lactobacillus gigeriorum DSM 23908 = CRBIP 24.85</name>
    <dbReference type="NCBI Taxonomy" id="1423751"/>
    <lineage>
        <taxon>Bacteria</taxon>
        <taxon>Bacillati</taxon>
        <taxon>Bacillota</taxon>
        <taxon>Bacilli</taxon>
        <taxon>Lactobacillales</taxon>
        <taxon>Lactobacillaceae</taxon>
        <taxon>Lactobacillus</taxon>
    </lineage>
</organism>
<dbReference type="InterPro" id="IPR011650">
    <property type="entry name" value="Peptidase_M20_dimer"/>
</dbReference>
<keyword evidence="5 11" id="KW-0479">Metal-binding</keyword>
<dbReference type="PATRIC" id="fig|1423751.3.peg.387"/>
<sequence length="422" mass="46743">MTNYDFDYIKDKFVAYAKMNTRADEHSTAIPTTPGQVVLLKELLHELEHLGLEQVSYSEKDAYVVGKIPANTTKKVSAIGFVAHVDTADFNAENIQPQVHPDYDGQTIELGHGYHLSSAEFPSLKKVIGHTLITASGDTLLGADDKAGIAGLLGMAKYLQENPEVEHGEIWLAFGPDEEIGQGAKRFDVSRFPVEFAYTLDNGDPGDITYETFNAAAATIDFYGTVVHPGEAYGLMVNATLMASKFVSLLPEDFVPEKSRGYQGYILVLSNEGNVDHARVELIIRDFDTAGFKQNKALIKSLVAQFNQRYGEDRVKLEIHDQYLSPGDVIKAHPYVVNLVHHAYEKMGLPIHHIAFRGGTDGDFISQKGIPTPNLFNGGANFHGRYEYVSVENMVLLAKTLTTIVQTHLELNDRRDETPLTR</sequence>
<dbReference type="InterPro" id="IPR001261">
    <property type="entry name" value="ArgE/DapE_CS"/>
</dbReference>
<dbReference type="OrthoDB" id="9804934at2"/>
<feature type="binding site" evidence="11">
    <location>
        <position position="84"/>
    </location>
    <ligand>
        <name>Zn(2+)</name>
        <dbReference type="ChEBI" id="CHEBI:29105"/>
        <label>1</label>
    </ligand>
</feature>
<evidence type="ECO:0000256" key="4">
    <source>
        <dbReference type="ARBA" id="ARBA00022670"/>
    </source>
</evidence>
<dbReference type="RefSeq" id="WP_008472957.1">
    <property type="nucleotide sequence ID" value="NZ_AYZO01000013.1"/>
</dbReference>
<feature type="binding site" evidence="11">
    <location>
        <position position="179"/>
    </location>
    <ligand>
        <name>Zn(2+)</name>
        <dbReference type="ChEBI" id="CHEBI:29105"/>
        <label>2</label>
    </ligand>
</feature>
<dbReference type="SUPFAM" id="SSF53187">
    <property type="entry name" value="Zn-dependent exopeptidases"/>
    <property type="match status" value="1"/>
</dbReference>
<dbReference type="AlphaFoldDB" id="I7LCY1"/>
<dbReference type="GO" id="GO:0008237">
    <property type="term" value="F:metallopeptidase activity"/>
    <property type="evidence" value="ECO:0007669"/>
    <property type="project" value="UniProtKB-KW"/>
</dbReference>
<evidence type="ECO:0000259" key="12">
    <source>
        <dbReference type="Pfam" id="PF07687"/>
    </source>
</evidence>
<dbReference type="SUPFAM" id="SSF55031">
    <property type="entry name" value="Bacterial exopeptidase dimerisation domain"/>
    <property type="match status" value="1"/>
</dbReference>
<dbReference type="Pfam" id="PF01546">
    <property type="entry name" value="Peptidase_M20"/>
    <property type="match status" value="1"/>
</dbReference>
<dbReference type="GO" id="GO:0006508">
    <property type="term" value="P:proteolysis"/>
    <property type="evidence" value="ECO:0007669"/>
    <property type="project" value="UniProtKB-UniRule"/>
</dbReference>
<dbReference type="EMBL" id="CAKC01000040">
    <property type="protein sequence ID" value="CCI86886.1"/>
    <property type="molecule type" value="Genomic_DNA"/>
</dbReference>
<dbReference type="NCBIfam" id="NF009920">
    <property type="entry name" value="PRK13381.1"/>
    <property type="match status" value="1"/>
</dbReference>
<dbReference type="GO" id="GO:0045148">
    <property type="term" value="F:tripeptide aminopeptidase activity"/>
    <property type="evidence" value="ECO:0007669"/>
    <property type="project" value="UniProtKB-UniRule"/>
</dbReference>
<comment type="catalytic activity">
    <reaction evidence="1">
        <text>Release of the N-terminal residue from a tripeptide.</text>
        <dbReference type="EC" id="3.4.11.4"/>
    </reaction>
</comment>
<evidence type="ECO:0000256" key="3">
    <source>
        <dbReference type="ARBA" id="ARBA00022438"/>
    </source>
</evidence>
<evidence type="ECO:0000313" key="15">
    <source>
        <dbReference type="Proteomes" id="UP000009326"/>
    </source>
</evidence>
<dbReference type="Proteomes" id="UP000009326">
    <property type="component" value="Unassembled WGS sequence"/>
</dbReference>
<dbReference type="Proteomes" id="UP000051521">
    <property type="component" value="Unassembled WGS sequence"/>
</dbReference>
<dbReference type="PROSITE" id="PS00758">
    <property type="entry name" value="ARGE_DAPE_CPG2_1"/>
    <property type="match status" value="1"/>
</dbReference>
<evidence type="ECO:0000313" key="13">
    <source>
        <dbReference type="EMBL" id="CCI86886.1"/>
    </source>
</evidence>
<reference evidence="13 15" key="1">
    <citation type="submission" date="2012-06" db="EMBL/GenBank/DDBJ databases">
        <title>Draft genome sequence of Lactobacillus gigeriorum CRBIP 24.85T, isolated from chicken crop.</title>
        <authorList>
            <person name="Cousin S."/>
            <person name="Ma L."/>
            <person name="Creno S."/>
            <person name="Clermont D."/>
            <person name="Loux V."/>
            <person name="Bizet C."/>
            <person name="Bouchier C."/>
        </authorList>
    </citation>
    <scope>NUCLEOTIDE SEQUENCE [LARGE SCALE GENOMIC DNA]</scope>
    <source>
        <strain evidence="15">CRBIP 24.85T</strain>
        <strain evidence="13">Type strain: CRBIP 24.85</strain>
    </source>
</reference>
<evidence type="ECO:0000256" key="2">
    <source>
        <dbReference type="ARBA" id="ARBA00009692"/>
    </source>
</evidence>
<dbReference type="NCBIfam" id="NF003976">
    <property type="entry name" value="PRK05469.1"/>
    <property type="match status" value="1"/>
</dbReference>
<dbReference type="STRING" id="1423751.FC38_GL000366"/>
<dbReference type="PANTHER" id="PTHR42994:SF1">
    <property type="entry name" value="PEPTIDASE T"/>
    <property type="match status" value="1"/>
</dbReference>
<evidence type="ECO:0000313" key="14">
    <source>
        <dbReference type="EMBL" id="KRN12268.1"/>
    </source>
</evidence>
<dbReference type="PROSITE" id="PS00759">
    <property type="entry name" value="ARGE_DAPE_CPG2_2"/>
    <property type="match status" value="1"/>
</dbReference>
<dbReference type="EMBL" id="AYZO01000013">
    <property type="protein sequence ID" value="KRN12268.1"/>
    <property type="molecule type" value="Genomic_DNA"/>
</dbReference>
<protein>
    <recommendedName>
        <fullName evidence="9">Peptidase T</fullName>
        <ecNumber evidence="9">3.4.11.4</ecNumber>
    </recommendedName>
</protein>
<comment type="caution">
    <text evidence="13">The sequence shown here is derived from an EMBL/GenBank/DDBJ whole genome shotgun (WGS) entry which is preliminary data.</text>
</comment>
<keyword evidence="16" id="KW-1185">Reference proteome</keyword>
<dbReference type="Gene3D" id="3.40.630.10">
    <property type="entry name" value="Zn peptidases"/>
    <property type="match status" value="1"/>
</dbReference>
<keyword evidence="3 13" id="KW-0031">Aminopeptidase</keyword>
<dbReference type="GO" id="GO:0005829">
    <property type="term" value="C:cytosol"/>
    <property type="evidence" value="ECO:0007669"/>
    <property type="project" value="TreeGrafter"/>
</dbReference>
<dbReference type="InterPro" id="IPR036264">
    <property type="entry name" value="Bact_exopeptidase_dim_dom"/>
</dbReference>
<evidence type="ECO:0000256" key="11">
    <source>
        <dbReference type="PIRSR" id="PIRSR037215-2"/>
    </source>
</evidence>
<dbReference type="Gene3D" id="3.30.70.360">
    <property type="match status" value="1"/>
</dbReference>
<evidence type="ECO:0000256" key="5">
    <source>
        <dbReference type="ARBA" id="ARBA00022723"/>
    </source>
</evidence>
<proteinExistence type="inferred from homology"/>
<name>I7LCY1_9LACO</name>